<reference evidence="1" key="2">
    <citation type="submission" date="2022-06" db="UniProtKB">
        <authorList>
            <consortium name="EnsemblMetazoa"/>
        </authorList>
    </citation>
    <scope>IDENTIFICATION</scope>
</reference>
<dbReference type="GeneID" id="115033558"/>
<dbReference type="EnsemblMetazoa" id="XM_029486340.1">
    <property type="protein sequence ID" value="XP_029342200.1"/>
    <property type="gene ID" value="LOC115033558"/>
</dbReference>
<reference evidence="2" key="1">
    <citation type="submission" date="2010-06" db="EMBL/GenBank/DDBJ databases">
        <authorList>
            <person name="Jiang H."/>
            <person name="Abraham K."/>
            <person name="Ali S."/>
            <person name="Alsbrooks S.L."/>
            <person name="Anim B.N."/>
            <person name="Anosike U.S."/>
            <person name="Attaway T."/>
            <person name="Bandaranaike D.P."/>
            <person name="Battles P.K."/>
            <person name="Bell S.N."/>
            <person name="Bell A.V."/>
            <person name="Beltran B."/>
            <person name="Bickham C."/>
            <person name="Bustamante Y."/>
            <person name="Caleb T."/>
            <person name="Canada A."/>
            <person name="Cardenas V."/>
            <person name="Carter K."/>
            <person name="Chacko J."/>
            <person name="Chandrabose M.N."/>
            <person name="Chavez D."/>
            <person name="Chavez A."/>
            <person name="Chen L."/>
            <person name="Chu H.-S."/>
            <person name="Claassen K.J."/>
            <person name="Cockrell R."/>
            <person name="Collins M."/>
            <person name="Cooper J.A."/>
            <person name="Cree A."/>
            <person name="Curry S.M."/>
            <person name="Da Y."/>
            <person name="Dao M.D."/>
            <person name="Das B."/>
            <person name="Davila M.-L."/>
            <person name="Davy-Carroll L."/>
            <person name="Denson S."/>
            <person name="Dinh H."/>
            <person name="Ebong V.E."/>
            <person name="Edwards J.R."/>
            <person name="Egan A."/>
            <person name="El-Daye J."/>
            <person name="Escobedo L."/>
            <person name="Fernandez S."/>
            <person name="Fernando P.R."/>
            <person name="Flagg N."/>
            <person name="Forbes L.D."/>
            <person name="Fowler R.G."/>
            <person name="Fu Q."/>
            <person name="Gabisi R.A."/>
            <person name="Ganer J."/>
            <person name="Garbino Pronczuk A."/>
            <person name="Garcia R.M."/>
            <person name="Garner T."/>
            <person name="Garrett T.E."/>
            <person name="Gonzalez D.A."/>
            <person name="Hamid H."/>
            <person name="Hawkins E.S."/>
            <person name="Hirani K."/>
            <person name="Hogues M.E."/>
            <person name="Hollins B."/>
            <person name="Hsiao C.-H."/>
            <person name="Jabil R."/>
            <person name="James M.L."/>
            <person name="Jhangiani S.N."/>
            <person name="Johnson B."/>
            <person name="Johnson Q."/>
            <person name="Joshi V."/>
            <person name="Kalu J.B."/>
            <person name="Kam C."/>
            <person name="Kashfia A."/>
            <person name="Keebler J."/>
            <person name="Kisamo H."/>
            <person name="Kovar C.L."/>
            <person name="Lago L.A."/>
            <person name="Lai C.-Y."/>
            <person name="Laidlaw J."/>
            <person name="Lara F."/>
            <person name="Le T.-K."/>
            <person name="Lee S.L."/>
            <person name="Legall F.H."/>
            <person name="Lemon S.J."/>
            <person name="Lewis L.R."/>
            <person name="Li B."/>
            <person name="Liu Y."/>
            <person name="Liu Y.-S."/>
            <person name="Lopez J."/>
            <person name="Lozado R.J."/>
            <person name="Lu J."/>
            <person name="Madu R.C."/>
            <person name="Maheshwari M."/>
            <person name="Maheshwari R."/>
            <person name="Malloy K."/>
            <person name="Martinez E."/>
            <person name="Mathew T."/>
            <person name="Mercado I.C."/>
            <person name="Mercado C."/>
            <person name="Meyer B."/>
            <person name="Montgomery K."/>
            <person name="Morgan M.B."/>
            <person name="Munidasa M."/>
            <person name="Nazareth L.V."/>
            <person name="Nelson J."/>
            <person name="Ng B.M."/>
            <person name="Nguyen N.B."/>
            <person name="Nguyen P.Q."/>
            <person name="Nguyen T."/>
            <person name="Obregon M."/>
            <person name="Okwuonu G.O."/>
            <person name="Onwere C.G."/>
            <person name="Orozco G."/>
            <person name="Parra A."/>
            <person name="Patel S."/>
            <person name="Patil S."/>
            <person name="Perez A."/>
            <person name="Perez Y."/>
            <person name="Pham C."/>
            <person name="Primus E.L."/>
            <person name="Pu L.-L."/>
            <person name="Puazo M."/>
            <person name="Qin X."/>
            <person name="Quiroz J.B."/>
            <person name="Reese J."/>
            <person name="Richards S."/>
            <person name="Rives C.M."/>
            <person name="Robberts R."/>
            <person name="Ruiz S.J."/>
            <person name="Ruiz M.J."/>
            <person name="Santibanez J."/>
            <person name="Schneider B.W."/>
            <person name="Sisson I."/>
            <person name="Smith M."/>
            <person name="Sodergren E."/>
            <person name="Song X.-Z."/>
            <person name="Song B.B."/>
            <person name="Summersgill H."/>
            <person name="Thelus R."/>
            <person name="Thornton R.D."/>
            <person name="Trejos Z.Y."/>
            <person name="Usmani K."/>
            <person name="Vattathil S."/>
            <person name="Villasana D."/>
            <person name="Walker D.L."/>
            <person name="Wang S."/>
            <person name="Wang K."/>
            <person name="White C.S."/>
            <person name="Williams A.C."/>
            <person name="Williamson J."/>
            <person name="Wilson K."/>
            <person name="Woghiren I.O."/>
            <person name="Woodworth J.R."/>
            <person name="Worley K.C."/>
            <person name="Wright R.A."/>
            <person name="Wu W."/>
            <person name="Young L."/>
            <person name="Zhang L."/>
            <person name="Zhang J."/>
            <person name="Zhu Y."/>
            <person name="Muzny D.M."/>
            <person name="Weinstock G."/>
            <person name="Gibbs R.A."/>
        </authorList>
    </citation>
    <scope>NUCLEOTIDE SEQUENCE [LARGE SCALE GENOMIC DNA]</scope>
    <source>
        <strain evidence="2">LSR1</strain>
    </source>
</reference>
<protein>
    <submittedName>
        <fullName evidence="1">Uncharacterized protein</fullName>
    </submittedName>
</protein>
<evidence type="ECO:0000313" key="2">
    <source>
        <dbReference type="Proteomes" id="UP000007819"/>
    </source>
</evidence>
<proteinExistence type="predicted"/>
<dbReference type="KEGG" id="api:115033558"/>
<keyword evidence="2" id="KW-1185">Reference proteome</keyword>
<organism evidence="1 2">
    <name type="scientific">Acyrthosiphon pisum</name>
    <name type="common">Pea aphid</name>
    <dbReference type="NCBI Taxonomy" id="7029"/>
    <lineage>
        <taxon>Eukaryota</taxon>
        <taxon>Metazoa</taxon>
        <taxon>Ecdysozoa</taxon>
        <taxon>Arthropoda</taxon>
        <taxon>Hexapoda</taxon>
        <taxon>Insecta</taxon>
        <taxon>Pterygota</taxon>
        <taxon>Neoptera</taxon>
        <taxon>Paraneoptera</taxon>
        <taxon>Hemiptera</taxon>
        <taxon>Sternorrhyncha</taxon>
        <taxon>Aphidomorpha</taxon>
        <taxon>Aphidoidea</taxon>
        <taxon>Aphididae</taxon>
        <taxon>Macrosiphini</taxon>
        <taxon>Acyrthosiphon</taxon>
    </lineage>
</organism>
<dbReference type="AlphaFoldDB" id="A0A8R2NLA7"/>
<dbReference type="RefSeq" id="XP_029342200.1">
    <property type="nucleotide sequence ID" value="XM_029486340.1"/>
</dbReference>
<evidence type="ECO:0000313" key="1">
    <source>
        <dbReference type="EnsemblMetazoa" id="XP_029342200.1"/>
    </source>
</evidence>
<dbReference type="Proteomes" id="UP000007819">
    <property type="component" value="Chromosome A1"/>
</dbReference>
<name>A0A8R2NLA7_ACYPI</name>
<accession>A0A8R2NLA7</accession>
<sequence>MAPPVVDHNNYEPLPDLYGVDNFENLGLAKDSSEPSYPVKRHAILPCHNHPALENNKPYKSNLITSEWKMKSTPVDNAYGDLMVKKSKVAGLKKIEINSQKLNHEPLHRTLPLLQKENLIGENPKHSLLQLNLQDKENQIKSLISTPQHIKLNEIISDKLVDETLHNKLTQPSLTLPVPYKSIKYPLNDQLIQPTEIHNNIDTAGLITDSDKQSNPLKLSPLLPHIPNNQNDLKNKPSSTFPSVQFNKPKPVDILRDRSPSQLIQTPAIKPVHLPIIVQKEVSLSSVSQRPQANIDSSSQYPKIIKNDIAESTSQPILISLSHNKQKESIDVPPSKSIKTSDTEMVNKPITIIEKKVSIYYPHQKSQDSIDLPPPKQLMKISNTETVNKPIKIEKKEISISAPNEQKQPIIDLPPQAPQLIKTPDQKVKLKDNTVKKIAISQIKQQNIHKRNENGTIQIHQKVKQEVSTVKKIAISQIKQQNIHKRNENGTIQINQKVKQEVSTDKKIAISQIKQQNIHKRNENGTIQIK</sequence>